<dbReference type="GO" id="GO:0003723">
    <property type="term" value="F:RNA binding"/>
    <property type="evidence" value="ECO:0007669"/>
    <property type="project" value="UniProtKB-KW"/>
</dbReference>
<comment type="cofactor">
    <cofactor evidence="1">
        <name>Mg(2+)</name>
        <dbReference type="ChEBI" id="CHEBI:18420"/>
    </cofactor>
</comment>
<feature type="domain" description="RNA-binding protein AU-1/Ribonuclease E/G" evidence="6">
    <location>
        <begin position="2"/>
        <end position="205"/>
    </location>
</feature>
<dbReference type="InterPro" id="IPR004659">
    <property type="entry name" value="RNase_E/G"/>
</dbReference>
<evidence type="ECO:0000313" key="7">
    <source>
        <dbReference type="EMBL" id="GAE92608.1"/>
    </source>
</evidence>
<dbReference type="PANTHER" id="PTHR30001:SF0">
    <property type="entry name" value="RIBONUCLEASE G"/>
    <property type="match status" value="1"/>
</dbReference>
<dbReference type="eggNOG" id="COG1530">
    <property type="taxonomic scope" value="Bacteria"/>
</dbReference>
<comment type="caution">
    <text evidence="7">The sequence shown here is derived from an EMBL/GenBank/DDBJ whole genome shotgun (WGS) entry which is preliminary data.</text>
</comment>
<proteinExistence type="predicted"/>
<dbReference type="GO" id="GO:0005737">
    <property type="term" value="C:cytoplasm"/>
    <property type="evidence" value="ECO:0007669"/>
    <property type="project" value="TreeGrafter"/>
</dbReference>
<evidence type="ECO:0000256" key="5">
    <source>
        <dbReference type="ARBA" id="ARBA00022884"/>
    </source>
</evidence>
<dbReference type="GO" id="GO:0046872">
    <property type="term" value="F:metal ion binding"/>
    <property type="evidence" value="ECO:0007669"/>
    <property type="project" value="UniProtKB-KW"/>
</dbReference>
<dbReference type="OrthoDB" id="9804278at2"/>
<keyword evidence="4" id="KW-0460">Magnesium</keyword>
<keyword evidence="2" id="KW-0479">Metal-binding</keyword>
<dbReference type="RefSeq" id="WP_035722633.1">
    <property type="nucleotide sequence ID" value="NZ_BAVS01000006.1"/>
</dbReference>
<evidence type="ECO:0000259" key="6">
    <source>
        <dbReference type="Pfam" id="PF10150"/>
    </source>
</evidence>
<organism evidence="7 8">
    <name type="scientific">Gracilibacillus boraciitolerans JCM 21714</name>
    <dbReference type="NCBI Taxonomy" id="1298598"/>
    <lineage>
        <taxon>Bacteria</taxon>
        <taxon>Bacillati</taxon>
        <taxon>Bacillota</taxon>
        <taxon>Bacilli</taxon>
        <taxon>Bacillales</taxon>
        <taxon>Bacillaceae</taxon>
        <taxon>Gracilibacillus</taxon>
    </lineage>
</organism>
<dbReference type="InterPro" id="IPR019307">
    <property type="entry name" value="RNA-bd_AU-1/RNase_E/G"/>
</dbReference>
<gene>
    <name evidence="7" type="ORF">JCM21714_1616</name>
</gene>
<keyword evidence="3" id="KW-0378">Hydrolase</keyword>
<reference evidence="7 8" key="1">
    <citation type="journal article" date="2014" name="Genome Announc.">
        <title>Draft Genome Sequence of the Boron-Tolerant and Moderately Halotolerant Bacterium Gracilibacillus boraciitolerans JCM 21714T.</title>
        <authorList>
            <person name="Ahmed I."/>
            <person name="Oshima K."/>
            <person name="Suda W."/>
            <person name="Kitamura K."/>
            <person name="Iida T."/>
            <person name="Ohmori Y."/>
            <person name="Fujiwara T."/>
            <person name="Hattori M."/>
            <person name="Ohkuma M."/>
        </authorList>
    </citation>
    <scope>NUCLEOTIDE SEQUENCE [LARGE SCALE GENOMIC DNA]</scope>
    <source>
        <strain evidence="7 8">JCM 21714</strain>
    </source>
</reference>
<protein>
    <submittedName>
        <fullName evidence="7">Cytoplasmic axial filament protein CafA and ribonuclease G</fullName>
    </submittedName>
</protein>
<evidence type="ECO:0000256" key="2">
    <source>
        <dbReference type="ARBA" id="ARBA00022723"/>
    </source>
</evidence>
<dbReference type="AlphaFoldDB" id="W4VIG2"/>
<dbReference type="GO" id="GO:0006364">
    <property type="term" value="P:rRNA processing"/>
    <property type="evidence" value="ECO:0007669"/>
    <property type="project" value="TreeGrafter"/>
</dbReference>
<dbReference type="GO" id="GO:0016787">
    <property type="term" value="F:hydrolase activity"/>
    <property type="evidence" value="ECO:0007669"/>
    <property type="project" value="UniProtKB-KW"/>
</dbReference>
<dbReference type="EMBL" id="BAVS01000006">
    <property type="protein sequence ID" value="GAE92608.1"/>
    <property type="molecule type" value="Genomic_DNA"/>
</dbReference>
<sequence length="315" mass="37033">MDQDLEKTRLQWRQLKELSIKKKAPYLLFQHPLVPDQMLNHYQSFDFSDITFDNRKTLNDMQLAFPRLANKMRIRKETNKIAGKEIQQWLIEAIESVVHKQDGITLTIEQTEALTVIDIDSNKFTSRQNKQETMYRINQKALKYCLEEIQKRNLSGIILIDFLKMRKAEEAALLKQMQVTVKEDPLPTQVFGFTRLGLMELTRKRERTGLIQLLTNHSASARLPLSAETIAYQLERELISWNDGNIESMIILCHEEVVAFFNRFIKQHVKTKIHFTLYCQTDNKSCEFQVIRAGSDDLIEEYIKQHQEIAVDRML</sequence>
<dbReference type="STRING" id="1298598.JCM21714_1616"/>
<dbReference type="Proteomes" id="UP000019102">
    <property type="component" value="Unassembled WGS sequence"/>
</dbReference>
<name>W4VIG2_9BACI</name>
<evidence type="ECO:0000256" key="4">
    <source>
        <dbReference type="ARBA" id="ARBA00022842"/>
    </source>
</evidence>
<dbReference type="GO" id="GO:0004540">
    <property type="term" value="F:RNA nuclease activity"/>
    <property type="evidence" value="ECO:0007669"/>
    <property type="project" value="InterPro"/>
</dbReference>
<evidence type="ECO:0000256" key="3">
    <source>
        <dbReference type="ARBA" id="ARBA00022801"/>
    </source>
</evidence>
<dbReference type="Pfam" id="PF10150">
    <property type="entry name" value="RNase_E_G"/>
    <property type="match status" value="1"/>
</dbReference>
<evidence type="ECO:0000256" key="1">
    <source>
        <dbReference type="ARBA" id="ARBA00001946"/>
    </source>
</evidence>
<evidence type="ECO:0000313" key="8">
    <source>
        <dbReference type="Proteomes" id="UP000019102"/>
    </source>
</evidence>
<dbReference type="PANTHER" id="PTHR30001">
    <property type="entry name" value="RIBONUCLEASE"/>
    <property type="match status" value="1"/>
</dbReference>
<accession>W4VIG2</accession>
<keyword evidence="5" id="KW-0694">RNA-binding</keyword>
<keyword evidence="8" id="KW-1185">Reference proteome</keyword>